<organism evidence="4 5">
    <name type="scientific">Mycolicibacterium duvalii</name>
    <dbReference type="NCBI Taxonomy" id="39688"/>
    <lineage>
        <taxon>Bacteria</taxon>
        <taxon>Bacillati</taxon>
        <taxon>Actinomycetota</taxon>
        <taxon>Actinomycetes</taxon>
        <taxon>Mycobacteriales</taxon>
        <taxon>Mycobacteriaceae</taxon>
        <taxon>Mycolicibacterium</taxon>
    </lineage>
</organism>
<proteinExistence type="predicted"/>
<evidence type="ECO:0000313" key="5">
    <source>
        <dbReference type="Proteomes" id="UP000467006"/>
    </source>
</evidence>
<name>A0A7I7K1L4_9MYCO</name>
<dbReference type="GO" id="GO:0051470">
    <property type="term" value="P:ectoine transmembrane transport"/>
    <property type="evidence" value="ECO:0007669"/>
    <property type="project" value="InterPro"/>
</dbReference>
<dbReference type="PANTHER" id="PTHR35936:SF17">
    <property type="entry name" value="ARGININE-BINDING EXTRACELLULAR PROTEIN ARTP"/>
    <property type="match status" value="1"/>
</dbReference>
<dbReference type="AlphaFoldDB" id="A0A7I7K1L4"/>
<feature type="signal peptide" evidence="2">
    <location>
        <begin position="1"/>
        <end position="33"/>
    </location>
</feature>
<evidence type="ECO:0000259" key="3">
    <source>
        <dbReference type="SMART" id="SM00062"/>
    </source>
</evidence>
<protein>
    <submittedName>
        <fullName evidence="4">Ectoine/hydroxyectoine ABC transporter substrate-binding protein EhuB</fullName>
    </submittedName>
</protein>
<dbReference type="Pfam" id="PF00497">
    <property type="entry name" value="SBP_bac_3"/>
    <property type="match status" value="1"/>
</dbReference>
<dbReference type="Proteomes" id="UP000467006">
    <property type="component" value="Chromosome"/>
</dbReference>
<dbReference type="CDD" id="cd01002">
    <property type="entry name" value="PBP2_Ehub_like"/>
    <property type="match status" value="1"/>
</dbReference>
<dbReference type="Gene3D" id="3.40.190.10">
    <property type="entry name" value="Periplasmic binding protein-like II"/>
    <property type="match status" value="2"/>
</dbReference>
<sequence>MTAEMTKPTVRLAAVLRRAAIAGGLTAVLVAAAACSTTEPGTGNPAGEGSTLERIKADKKINVGFANERPYAYRENGQLVGEDPAIHGYIFDQIGGITLEPHLFEFGSLIQALNSERVDVVTAGMFITPQRCEQAAFSNPVYVATTSLLVPTGNPKGLSDYSSVADGDARLAVMNGAVEVDQAKGSGIPDDRLQIVADQQAGLDAVKSGRADAFALTSISLRALAADDNTVEVSEAFVPVIDGEEQIGAGAAVFRQNDTALREAFNEQLAELIQSPKWLELVEPYGFTEAERPDPELTAEQLCQG</sequence>
<accession>A0A7I7K1L4</accession>
<dbReference type="PANTHER" id="PTHR35936">
    <property type="entry name" value="MEMBRANE-BOUND LYTIC MUREIN TRANSGLYCOSYLASE F"/>
    <property type="match status" value="1"/>
</dbReference>
<dbReference type="GO" id="GO:0033294">
    <property type="term" value="F:ectoine binding"/>
    <property type="evidence" value="ECO:0007669"/>
    <property type="project" value="InterPro"/>
</dbReference>
<gene>
    <name evidence="4" type="primary">ehuB</name>
    <name evidence="4" type="ORF">MDUV_21020</name>
</gene>
<reference evidence="4 5" key="1">
    <citation type="journal article" date="2019" name="Emerg. Microbes Infect.">
        <title>Comprehensive subspecies identification of 175 nontuberculous mycobacteria species based on 7547 genomic profiles.</title>
        <authorList>
            <person name="Matsumoto Y."/>
            <person name="Kinjo T."/>
            <person name="Motooka D."/>
            <person name="Nabeya D."/>
            <person name="Jung N."/>
            <person name="Uechi K."/>
            <person name="Horii T."/>
            <person name="Iida T."/>
            <person name="Fujita J."/>
            <person name="Nakamura S."/>
        </authorList>
    </citation>
    <scope>NUCLEOTIDE SEQUENCE [LARGE SCALE GENOMIC DNA]</scope>
    <source>
        <strain evidence="4 5">JCM 6396</strain>
    </source>
</reference>
<keyword evidence="1 2" id="KW-0732">Signal</keyword>
<dbReference type="KEGG" id="mdu:MDUV_21020"/>
<dbReference type="EMBL" id="AP022563">
    <property type="protein sequence ID" value="BBX17242.1"/>
    <property type="molecule type" value="Genomic_DNA"/>
</dbReference>
<dbReference type="InterPro" id="IPR001638">
    <property type="entry name" value="Solute-binding_3/MltF_N"/>
</dbReference>
<feature type="chain" id="PRO_5029484027" evidence="2">
    <location>
        <begin position="34"/>
        <end position="305"/>
    </location>
</feature>
<evidence type="ECO:0000256" key="2">
    <source>
        <dbReference type="SAM" id="SignalP"/>
    </source>
</evidence>
<dbReference type="SUPFAM" id="SSF53850">
    <property type="entry name" value="Periplasmic binding protein-like II"/>
    <property type="match status" value="1"/>
</dbReference>
<feature type="domain" description="Solute-binding protein family 3/N-terminal" evidence="3">
    <location>
        <begin position="60"/>
        <end position="289"/>
    </location>
</feature>
<keyword evidence="5" id="KW-1185">Reference proteome</keyword>
<dbReference type="SMART" id="SM00062">
    <property type="entry name" value="PBPb"/>
    <property type="match status" value="1"/>
</dbReference>
<evidence type="ECO:0000313" key="4">
    <source>
        <dbReference type="EMBL" id="BBX17242.1"/>
    </source>
</evidence>
<dbReference type="RefSeq" id="WP_234815172.1">
    <property type="nucleotide sequence ID" value="NZ_AP022563.1"/>
</dbReference>
<dbReference type="PROSITE" id="PS51257">
    <property type="entry name" value="PROKAR_LIPOPROTEIN"/>
    <property type="match status" value="1"/>
</dbReference>
<evidence type="ECO:0000256" key="1">
    <source>
        <dbReference type="ARBA" id="ARBA00022729"/>
    </source>
</evidence>
<dbReference type="InterPro" id="IPR014337">
    <property type="entry name" value="Ectoine_EhuB"/>
</dbReference>
<dbReference type="NCBIfam" id="TIGR02995">
    <property type="entry name" value="ectoine_ehuB"/>
    <property type="match status" value="1"/>
</dbReference>